<name>A0ABR3GHF1_9PEZI</name>
<accession>A0ABR3GHF1</accession>
<evidence type="ECO:0000313" key="2">
    <source>
        <dbReference type="EMBL" id="KAL0635283.1"/>
    </source>
</evidence>
<keyword evidence="1" id="KW-1133">Transmembrane helix</keyword>
<gene>
    <name evidence="2" type="ORF">Q9L58_005768</name>
</gene>
<protein>
    <recommendedName>
        <fullName evidence="4">MARVEL domain-containing protein</fullName>
    </recommendedName>
</protein>
<sequence length="213" mass="23969">MAASDGFDYALTGTRVVQILTLIPCWAILTVLVTAFNNNHVVASAAILCLFIVALLASIWALCVLITHIRARNTALWMVLWDIIFMAALIAGVILLSNITTTQCTGYLTQITVIYDRVTGMEVWRSQDVDGNLRHCSLAKVALALGIVNIILFFISALLSALIYQRNKQEDEVIVREEIYTRRGSTQYESRSPSHRRYRDPRTGEYIFEERAV</sequence>
<reference evidence="2 3" key="1">
    <citation type="submission" date="2024-02" db="EMBL/GenBank/DDBJ databases">
        <title>Discinaceae phylogenomics.</title>
        <authorList>
            <person name="Dirks A.C."/>
            <person name="James T.Y."/>
        </authorList>
    </citation>
    <scope>NUCLEOTIDE SEQUENCE [LARGE SCALE GENOMIC DNA]</scope>
    <source>
        <strain evidence="2 3">ACD0624</strain>
    </source>
</reference>
<feature type="transmembrane region" description="Helical" evidence="1">
    <location>
        <begin position="16"/>
        <end position="36"/>
    </location>
</feature>
<evidence type="ECO:0008006" key="4">
    <source>
        <dbReference type="Google" id="ProtNLM"/>
    </source>
</evidence>
<keyword evidence="3" id="KW-1185">Reference proteome</keyword>
<evidence type="ECO:0000256" key="1">
    <source>
        <dbReference type="SAM" id="Phobius"/>
    </source>
</evidence>
<comment type="caution">
    <text evidence="2">The sequence shown here is derived from an EMBL/GenBank/DDBJ whole genome shotgun (WGS) entry which is preliminary data.</text>
</comment>
<dbReference type="Proteomes" id="UP001447188">
    <property type="component" value="Unassembled WGS sequence"/>
</dbReference>
<feature type="transmembrane region" description="Helical" evidence="1">
    <location>
        <begin position="141"/>
        <end position="164"/>
    </location>
</feature>
<feature type="transmembrane region" description="Helical" evidence="1">
    <location>
        <begin position="42"/>
        <end position="67"/>
    </location>
</feature>
<organism evidence="2 3">
    <name type="scientific">Discina gigas</name>
    <dbReference type="NCBI Taxonomy" id="1032678"/>
    <lineage>
        <taxon>Eukaryota</taxon>
        <taxon>Fungi</taxon>
        <taxon>Dikarya</taxon>
        <taxon>Ascomycota</taxon>
        <taxon>Pezizomycotina</taxon>
        <taxon>Pezizomycetes</taxon>
        <taxon>Pezizales</taxon>
        <taxon>Discinaceae</taxon>
        <taxon>Discina</taxon>
    </lineage>
</organism>
<evidence type="ECO:0000313" key="3">
    <source>
        <dbReference type="Proteomes" id="UP001447188"/>
    </source>
</evidence>
<feature type="transmembrane region" description="Helical" evidence="1">
    <location>
        <begin position="79"/>
        <end position="99"/>
    </location>
</feature>
<dbReference type="EMBL" id="JBBBZM010000073">
    <property type="protein sequence ID" value="KAL0635283.1"/>
    <property type="molecule type" value="Genomic_DNA"/>
</dbReference>
<proteinExistence type="predicted"/>
<keyword evidence="1" id="KW-0472">Membrane</keyword>
<keyword evidence="1" id="KW-0812">Transmembrane</keyword>